<sequence length="348" mass="39597">MVKSEAHYRAITILIRTLPRSRQIMASADSMEPTPSRHVLLWQTVHADRGPLRGRSFVLSTDLQETLRDWARERDIAFDDWREGWEELMVLLALWEFKLPQDDPLGAELLPLVNMTKDEIRERTDEWDPAPTKASLVEMYIKLQLVRRHEAARQLAPQQPGQEHSPQQTEHLPDADGQEWFAMTVAELRRAVTQRRIPWVQDDWRMGWRVPLLACLVIADAAADGGLQHDPAVYRMLLPEVLGVVVMRRWDMVTCARKRGIQGSLPPQEEHLAKLIVRDIGAKASLLRPITPPPTPIEVPKDTHTPAKPQPRVGSDKAQPGPQAGVRQKRTLPWKNQASAGQAKRKKA</sequence>
<reference evidence="2 3" key="1">
    <citation type="submission" date="2015-09" db="EMBL/GenBank/DDBJ databases">
        <title>Host preference determinants of Valsa canker pathogens revealed by comparative genomics.</title>
        <authorList>
            <person name="Yin Z."/>
            <person name="Huang L."/>
        </authorList>
    </citation>
    <scope>NUCLEOTIDE SEQUENCE [LARGE SCALE GENOMIC DNA]</scope>
    <source>
        <strain evidence="2 3">YSFL</strain>
    </source>
</reference>
<feature type="region of interest" description="Disordered" evidence="1">
    <location>
        <begin position="152"/>
        <end position="172"/>
    </location>
</feature>
<gene>
    <name evidence="2" type="ORF">VSDG_01041</name>
</gene>
<dbReference type="AlphaFoldDB" id="A0A423WKK3"/>
<comment type="caution">
    <text evidence="2">The sequence shown here is derived from an EMBL/GenBank/DDBJ whole genome shotgun (WGS) entry which is preliminary data.</text>
</comment>
<name>A0A423WKK3_CYTCH</name>
<dbReference type="Proteomes" id="UP000284375">
    <property type="component" value="Unassembled WGS sequence"/>
</dbReference>
<evidence type="ECO:0000256" key="1">
    <source>
        <dbReference type="SAM" id="MobiDB-lite"/>
    </source>
</evidence>
<accession>A0A423WKK3</accession>
<dbReference type="EMBL" id="LJZO01000002">
    <property type="protein sequence ID" value="ROW03944.1"/>
    <property type="molecule type" value="Genomic_DNA"/>
</dbReference>
<feature type="compositionally biased region" description="Polar residues" evidence="1">
    <location>
        <begin position="156"/>
        <end position="170"/>
    </location>
</feature>
<organism evidence="2 3">
    <name type="scientific">Cytospora chrysosperma</name>
    <name type="common">Cytospora canker fungus</name>
    <name type="synonym">Sphaeria chrysosperma</name>
    <dbReference type="NCBI Taxonomy" id="252740"/>
    <lineage>
        <taxon>Eukaryota</taxon>
        <taxon>Fungi</taxon>
        <taxon>Dikarya</taxon>
        <taxon>Ascomycota</taxon>
        <taxon>Pezizomycotina</taxon>
        <taxon>Sordariomycetes</taxon>
        <taxon>Sordariomycetidae</taxon>
        <taxon>Diaporthales</taxon>
        <taxon>Cytosporaceae</taxon>
        <taxon>Cytospora</taxon>
    </lineage>
</organism>
<evidence type="ECO:0000313" key="2">
    <source>
        <dbReference type="EMBL" id="ROW03944.1"/>
    </source>
</evidence>
<proteinExistence type="predicted"/>
<feature type="region of interest" description="Disordered" evidence="1">
    <location>
        <begin position="287"/>
        <end position="348"/>
    </location>
</feature>
<keyword evidence="3" id="KW-1185">Reference proteome</keyword>
<protein>
    <submittedName>
        <fullName evidence="2">Uncharacterized protein</fullName>
    </submittedName>
</protein>
<evidence type="ECO:0000313" key="3">
    <source>
        <dbReference type="Proteomes" id="UP000284375"/>
    </source>
</evidence>